<protein>
    <submittedName>
        <fullName evidence="2">Uncharacterized protein</fullName>
    </submittedName>
</protein>
<dbReference type="RefSeq" id="WP_214296704.1">
    <property type="nucleotide sequence ID" value="NZ_JAHDYS010000003.1"/>
</dbReference>
<comment type="caution">
    <text evidence="2">The sequence shown here is derived from an EMBL/GenBank/DDBJ whole genome shotgun (WGS) entry which is preliminary data.</text>
</comment>
<name>A0ABS5U5P5_9BACT</name>
<dbReference type="EMBL" id="JAHDYS010000003">
    <property type="protein sequence ID" value="MBT1070993.1"/>
    <property type="molecule type" value="Genomic_DNA"/>
</dbReference>
<accession>A0ABS5U5P5</accession>
<organism evidence="2 3">
    <name type="scientific">Pelotalea chapellei</name>
    <dbReference type="NCBI Taxonomy" id="44671"/>
    <lineage>
        <taxon>Bacteria</taxon>
        <taxon>Pseudomonadati</taxon>
        <taxon>Thermodesulfobacteriota</taxon>
        <taxon>Desulfuromonadia</taxon>
        <taxon>Geobacterales</taxon>
        <taxon>Geobacteraceae</taxon>
        <taxon>Pelotalea</taxon>
    </lineage>
</organism>
<evidence type="ECO:0000256" key="1">
    <source>
        <dbReference type="SAM" id="MobiDB-lite"/>
    </source>
</evidence>
<proteinExistence type="predicted"/>
<dbReference type="Proteomes" id="UP000784128">
    <property type="component" value="Unassembled WGS sequence"/>
</dbReference>
<feature type="region of interest" description="Disordered" evidence="1">
    <location>
        <begin position="1"/>
        <end position="21"/>
    </location>
</feature>
<keyword evidence="3" id="KW-1185">Reference proteome</keyword>
<reference evidence="2 3" key="1">
    <citation type="submission" date="2021-05" db="EMBL/GenBank/DDBJ databases">
        <title>The draft genome of Geobacter chapellei DSM 13688.</title>
        <authorList>
            <person name="Xu Z."/>
            <person name="Masuda Y."/>
            <person name="Itoh H."/>
            <person name="Senoo K."/>
        </authorList>
    </citation>
    <scope>NUCLEOTIDE SEQUENCE [LARGE SCALE GENOMIC DNA]</scope>
    <source>
        <strain evidence="2 3">DSM 13688</strain>
    </source>
</reference>
<evidence type="ECO:0000313" key="2">
    <source>
        <dbReference type="EMBL" id="MBT1070993.1"/>
    </source>
</evidence>
<gene>
    <name evidence="2" type="ORF">KJB30_04295</name>
</gene>
<sequence length="80" mass="9096">MTRTDHLIKQAQTMPKKAGRQEYIKHLEGKTLTRRQAIRAKCFECVGGNDSRPCTIPTCPLMAFSQWNSKDEGKDEGEDI</sequence>
<evidence type="ECO:0000313" key="3">
    <source>
        <dbReference type="Proteomes" id="UP000784128"/>
    </source>
</evidence>